<evidence type="ECO:0000256" key="1">
    <source>
        <dbReference type="ARBA" id="ARBA00022801"/>
    </source>
</evidence>
<dbReference type="Proteomes" id="UP000242519">
    <property type="component" value="Unassembled WGS sequence"/>
</dbReference>
<dbReference type="Gene3D" id="3.40.50.1820">
    <property type="entry name" value="alpha/beta hydrolase"/>
    <property type="match status" value="1"/>
</dbReference>
<dbReference type="SUPFAM" id="SSF53474">
    <property type="entry name" value="alpha/beta-Hydrolases"/>
    <property type="match status" value="1"/>
</dbReference>
<evidence type="ECO:0000259" key="2">
    <source>
        <dbReference type="Pfam" id="PF07859"/>
    </source>
</evidence>
<dbReference type="STRING" id="503106.A0A218Z262"/>
<dbReference type="AlphaFoldDB" id="A0A218Z262"/>
<dbReference type="InterPro" id="IPR029058">
    <property type="entry name" value="AB_hydrolase_fold"/>
</dbReference>
<dbReference type="Pfam" id="PF07859">
    <property type="entry name" value="Abhydrolase_3"/>
    <property type="match status" value="1"/>
</dbReference>
<dbReference type="PANTHER" id="PTHR48081">
    <property type="entry name" value="AB HYDROLASE SUPERFAMILY PROTEIN C4A8.06C"/>
    <property type="match status" value="1"/>
</dbReference>
<dbReference type="InParanoid" id="A0A218Z262"/>
<feature type="domain" description="Alpha/beta hydrolase fold-3" evidence="2">
    <location>
        <begin position="95"/>
        <end position="307"/>
    </location>
</feature>
<evidence type="ECO:0000313" key="3">
    <source>
        <dbReference type="EMBL" id="OWP02048.1"/>
    </source>
</evidence>
<dbReference type="InterPro" id="IPR050300">
    <property type="entry name" value="GDXG_lipolytic_enzyme"/>
</dbReference>
<dbReference type="EMBL" id="MZNU01000252">
    <property type="protein sequence ID" value="OWP02048.1"/>
    <property type="molecule type" value="Genomic_DNA"/>
</dbReference>
<evidence type="ECO:0000313" key="4">
    <source>
        <dbReference type="Proteomes" id="UP000242519"/>
    </source>
</evidence>
<dbReference type="InterPro" id="IPR013094">
    <property type="entry name" value="AB_hydrolase_3"/>
</dbReference>
<keyword evidence="4" id="KW-1185">Reference proteome</keyword>
<comment type="caution">
    <text evidence="3">The sequence shown here is derived from an EMBL/GenBank/DDBJ whole genome shotgun (WGS) entry which is preliminary data.</text>
</comment>
<keyword evidence="1 3" id="KW-0378">Hydrolase</keyword>
<sequence length="335" mass="37518">MSPEEHLALARIDPELEQILKKTPYVEHLTSNSDVPKLRSLLLARKKQSAAANIPQQETSYVEEDRQCPVRDGSSIAVRIHKPKRPPSDGCPIFVVYHGGGFALGGLDNEVVLCRNFTELGGIAVNVEYRLAPEHPFPIPCEDAYDALKWTAAHFEELGGNPEKGFLVGGISAGANFGAILSHLYRDDEIAPPLTGSYLSIPACIPDELVPDRYKSVYLSREQNKDAPILNQGTIDIFEELYRPDRTSPLRTPIVHESHQGLPPTYFQICGLDPLRDEALIYEEILRSENGVKTRVDIYPGLPHAFWSWWTTADFSMKLQEDSVKGMKWLLEQSK</sequence>
<organism evidence="3 4">
    <name type="scientific">Diplocarpon coronariae</name>
    <dbReference type="NCBI Taxonomy" id="2795749"/>
    <lineage>
        <taxon>Eukaryota</taxon>
        <taxon>Fungi</taxon>
        <taxon>Dikarya</taxon>
        <taxon>Ascomycota</taxon>
        <taxon>Pezizomycotina</taxon>
        <taxon>Leotiomycetes</taxon>
        <taxon>Helotiales</taxon>
        <taxon>Drepanopezizaceae</taxon>
        <taxon>Diplocarpon</taxon>
    </lineage>
</organism>
<reference evidence="3 4" key="1">
    <citation type="submission" date="2017-04" db="EMBL/GenBank/DDBJ databases">
        <title>Draft genome sequence of Marssonina coronaria NL1: causal agent of apple blotch.</title>
        <authorList>
            <person name="Cheng Q."/>
        </authorList>
    </citation>
    <scope>NUCLEOTIDE SEQUENCE [LARGE SCALE GENOMIC DNA]</scope>
    <source>
        <strain evidence="3 4">NL1</strain>
    </source>
</reference>
<name>A0A218Z262_9HELO</name>
<dbReference type="PANTHER" id="PTHR48081:SF8">
    <property type="entry name" value="ALPHA_BETA HYDROLASE FOLD-3 DOMAIN-CONTAINING PROTEIN-RELATED"/>
    <property type="match status" value="1"/>
</dbReference>
<accession>A0A218Z262</accession>
<proteinExistence type="predicted"/>
<dbReference type="OrthoDB" id="408631at2759"/>
<protein>
    <submittedName>
        <fullName evidence="3">Alpha/beta hydrolase fold-3 domain-containing protein</fullName>
    </submittedName>
</protein>
<gene>
    <name evidence="3" type="ORF">B2J93_1520</name>
</gene>
<dbReference type="GO" id="GO:0016787">
    <property type="term" value="F:hydrolase activity"/>
    <property type="evidence" value="ECO:0007669"/>
    <property type="project" value="UniProtKB-KW"/>
</dbReference>